<dbReference type="STRING" id="29655.A0A0K9NRP3"/>
<dbReference type="CDD" id="cd00170">
    <property type="entry name" value="SEC14"/>
    <property type="match status" value="1"/>
</dbReference>
<organism evidence="2 3">
    <name type="scientific">Zostera marina</name>
    <name type="common">Eelgrass</name>
    <dbReference type="NCBI Taxonomy" id="29655"/>
    <lineage>
        <taxon>Eukaryota</taxon>
        <taxon>Viridiplantae</taxon>
        <taxon>Streptophyta</taxon>
        <taxon>Embryophyta</taxon>
        <taxon>Tracheophyta</taxon>
        <taxon>Spermatophyta</taxon>
        <taxon>Magnoliopsida</taxon>
        <taxon>Liliopsida</taxon>
        <taxon>Zosteraceae</taxon>
        <taxon>Zostera</taxon>
    </lineage>
</organism>
<dbReference type="EMBL" id="LFYR01001913">
    <property type="protein sequence ID" value="KMZ58635.1"/>
    <property type="molecule type" value="Genomic_DNA"/>
</dbReference>
<dbReference type="OMA" id="EGPYCIV"/>
<keyword evidence="3" id="KW-1185">Reference proteome</keyword>
<dbReference type="Proteomes" id="UP000036987">
    <property type="component" value="Unassembled WGS sequence"/>
</dbReference>
<dbReference type="InterPro" id="IPR036865">
    <property type="entry name" value="CRAL-TRIO_dom_sf"/>
</dbReference>
<feature type="domain" description="CRAL-TRIO" evidence="1">
    <location>
        <begin position="54"/>
        <end position="205"/>
    </location>
</feature>
<dbReference type="PANTHER" id="PTHR48411:SF1">
    <property type="entry name" value="OS01G0948300 PROTEIN"/>
    <property type="match status" value="1"/>
</dbReference>
<gene>
    <name evidence="2" type="ORF">ZOSMA_75G00680</name>
</gene>
<dbReference type="SMART" id="SM00516">
    <property type="entry name" value="SEC14"/>
    <property type="match status" value="1"/>
</dbReference>
<dbReference type="Pfam" id="PF13716">
    <property type="entry name" value="CRAL_TRIO_2"/>
    <property type="match status" value="1"/>
</dbReference>
<evidence type="ECO:0000259" key="1">
    <source>
        <dbReference type="SMART" id="SM00516"/>
    </source>
</evidence>
<dbReference type="Gene3D" id="3.40.525.10">
    <property type="entry name" value="CRAL-TRIO lipid binding domain"/>
    <property type="match status" value="1"/>
</dbReference>
<sequence>MASSSLGEGSDNGEFSVLVLGSDLTVDARSFLEPLIPEEHEVWHECLEEEDFSDIEQLQTVRIEGTDRHGNRIIRIVGKFFPAVVISGKRLKEYIFQKILKELPQGPFCILYMHSDVQNHHNSPGISNLRWIYEELPLDFKERLVVVYFLHPGIRSRLFLATMGRAFLSAGLYWKINYVSRLQYLWENIEKGQVEIPEFVMSHDNILEYRPLTDYGIEPDSYHLTNPLNLTGAPTMVYSYRRNPDGWPSREYQ</sequence>
<dbReference type="InterPro" id="IPR001251">
    <property type="entry name" value="CRAL-TRIO_dom"/>
</dbReference>
<accession>A0A0K9NRP3</accession>
<protein>
    <submittedName>
        <fullName evidence="2">Ganglioside-induced differentiation-associated protein</fullName>
    </submittedName>
</protein>
<dbReference type="AlphaFoldDB" id="A0A0K9NRP3"/>
<reference evidence="3" key="1">
    <citation type="journal article" date="2016" name="Nature">
        <title>The genome of the seagrass Zostera marina reveals angiosperm adaptation to the sea.</title>
        <authorList>
            <person name="Olsen J.L."/>
            <person name="Rouze P."/>
            <person name="Verhelst B."/>
            <person name="Lin Y.-C."/>
            <person name="Bayer T."/>
            <person name="Collen J."/>
            <person name="Dattolo E."/>
            <person name="De Paoli E."/>
            <person name="Dittami S."/>
            <person name="Maumus F."/>
            <person name="Michel G."/>
            <person name="Kersting A."/>
            <person name="Lauritano C."/>
            <person name="Lohaus R."/>
            <person name="Toepel M."/>
            <person name="Tonon T."/>
            <person name="Vanneste K."/>
            <person name="Amirebrahimi M."/>
            <person name="Brakel J."/>
            <person name="Bostroem C."/>
            <person name="Chovatia M."/>
            <person name="Grimwood J."/>
            <person name="Jenkins J.W."/>
            <person name="Jueterbock A."/>
            <person name="Mraz A."/>
            <person name="Stam W.T."/>
            <person name="Tice H."/>
            <person name="Bornberg-Bauer E."/>
            <person name="Green P.J."/>
            <person name="Pearson G.A."/>
            <person name="Procaccini G."/>
            <person name="Duarte C.M."/>
            <person name="Schmutz J."/>
            <person name="Reusch T.B.H."/>
            <person name="Van de Peer Y."/>
        </authorList>
    </citation>
    <scope>NUCLEOTIDE SEQUENCE [LARGE SCALE GENOMIC DNA]</scope>
    <source>
        <strain evidence="3">cv. Finnish</strain>
    </source>
</reference>
<evidence type="ECO:0000313" key="2">
    <source>
        <dbReference type="EMBL" id="KMZ58635.1"/>
    </source>
</evidence>
<dbReference type="SUPFAM" id="SSF52087">
    <property type="entry name" value="CRAL/TRIO domain"/>
    <property type="match status" value="1"/>
</dbReference>
<name>A0A0K9NRP3_ZOSMR</name>
<evidence type="ECO:0000313" key="3">
    <source>
        <dbReference type="Proteomes" id="UP000036987"/>
    </source>
</evidence>
<comment type="caution">
    <text evidence="2">The sequence shown here is derived from an EMBL/GenBank/DDBJ whole genome shotgun (WGS) entry which is preliminary data.</text>
</comment>
<proteinExistence type="predicted"/>
<dbReference type="OrthoDB" id="365077at2759"/>
<dbReference type="PANTHER" id="PTHR48411">
    <property type="entry name" value="OS01G0948300 PROTEIN"/>
    <property type="match status" value="1"/>
</dbReference>